<dbReference type="GO" id="GO:0008652">
    <property type="term" value="P:amino acid biosynthetic process"/>
    <property type="evidence" value="ECO:0007669"/>
    <property type="project" value="UniProtKB-UniRule"/>
</dbReference>
<keyword evidence="3" id="KW-0413">Isomerase</keyword>
<dbReference type="NCBIfam" id="TIGR01796">
    <property type="entry name" value="CM_mono_aroH"/>
    <property type="match status" value="1"/>
</dbReference>
<protein>
    <recommendedName>
        <fullName evidence="1 3">chorismate mutase</fullName>
        <ecNumber evidence="1 3">5.4.99.5</ecNumber>
    </recommendedName>
</protein>
<dbReference type="Proteomes" id="UP000318380">
    <property type="component" value="Unassembled WGS sequence"/>
</dbReference>
<evidence type="ECO:0000256" key="1">
    <source>
        <dbReference type="NCBIfam" id="TIGR01796"/>
    </source>
</evidence>
<keyword evidence="2 3" id="KW-0028">Amino-acid biosynthesis</keyword>
<comment type="catalytic activity">
    <reaction evidence="3">
        <text>chorismate = prephenate</text>
        <dbReference type="Rhea" id="RHEA:13897"/>
        <dbReference type="ChEBI" id="CHEBI:29748"/>
        <dbReference type="ChEBI" id="CHEBI:29934"/>
        <dbReference type="EC" id="5.4.99.5"/>
    </reaction>
</comment>
<sequence>MAVRAIRGATQLEADEREHLLERTAELVRAVLQANDLASEDLISILFTVTPDLHSEFPAVAGRQIGLTDVPLMCMQEIDVPHALPRVVRMMLHAESPRSREKIQHVYLHGAVALRPDLTGAQ</sequence>
<dbReference type="RefSeq" id="WP_145811761.1">
    <property type="nucleotide sequence ID" value="NZ_VIVK01000001.1"/>
</dbReference>
<name>A0A561BZV0_9ACTN</name>
<dbReference type="GO" id="GO:0004106">
    <property type="term" value="F:chorismate mutase activity"/>
    <property type="evidence" value="ECO:0007669"/>
    <property type="project" value="UniProtKB-UniRule"/>
</dbReference>
<dbReference type="OrthoDB" id="9802232at2"/>
<dbReference type="EMBL" id="VIVK01000001">
    <property type="protein sequence ID" value="TWD84446.1"/>
    <property type="molecule type" value="Genomic_DNA"/>
</dbReference>
<reference evidence="4 5" key="1">
    <citation type="submission" date="2019-06" db="EMBL/GenBank/DDBJ databases">
        <title>Sequencing the genomes of 1000 actinobacteria strains.</title>
        <authorList>
            <person name="Klenk H.-P."/>
        </authorList>
    </citation>
    <scope>NUCLEOTIDE SEQUENCE [LARGE SCALE GENOMIC DNA]</scope>
    <source>
        <strain evidence="4 5">DSM 24683</strain>
    </source>
</reference>
<evidence type="ECO:0000256" key="3">
    <source>
        <dbReference type="PROSITE-ProRule" id="PRU00514"/>
    </source>
</evidence>
<dbReference type="Pfam" id="PF07736">
    <property type="entry name" value="CM_1"/>
    <property type="match status" value="1"/>
</dbReference>
<dbReference type="CDD" id="cd02185">
    <property type="entry name" value="AroH"/>
    <property type="match status" value="1"/>
</dbReference>
<evidence type="ECO:0000256" key="2">
    <source>
        <dbReference type="PIRSR" id="PIRSR005965-1"/>
    </source>
</evidence>
<dbReference type="SUPFAM" id="SSF55298">
    <property type="entry name" value="YjgF-like"/>
    <property type="match status" value="1"/>
</dbReference>
<dbReference type="EC" id="5.4.99.5" evidence="1 3"/>
<dbReference type="Gene3D" id="3.30.1330.40">
    <property type="entry name" value="RutC-like"/>
    <property type="match status" value="1"/>
</dbReference>
<dbReference type="GO" id="GO:0046417">
    <property type="term" value="P:chorismate metabolic process"/>
    <property type="evidence" value="ECO:0007669"/>
    <property type="project" value="TreeGrafter"/>
</dbReference>
<dbReference type="InterPro" id="IPR035959">
    <property type="entry name" value="RutC-like_sf"/>
</dbReference>
<feature type="binding site" evidence="2">
    <location>
        <position position="7"/>
    </location>
    <ligand>
        <name>prephenate</name>
        <dbReference type="ChEBI" id="CHEBI:29934"/>
    </ligand>
</feature>
<comment type="caution">
    <text evidence="4">The sequence shown here is derived from an EMBL/GenBank/DDBJ whole genome shotgun (WGS) entry which is preliminary data.</text>
</comment>
<proteinExistence type="predicted"/>
<dbReference type="PIRSF" id="PIRSF005965">
    <property type="entry name" value="Chor_mut_AroH"/>
    <property type="match status" value="1"/>
</dbReference>
<keyword evidence="5" id="KW-1185">Reference proteome</keyword>
<gene>
    <name evidence="4" type="ORF">FB561_5634</name>
</gene>
<dbReference type="InterPro" id="IPR008243">
    <property type="entry name" value="Chorismate_mutase_AroH"/>
</dbReference>
<dbReference type="PANTHER" id="PTHR21164">
    <property type="entry name" value="CHORISMATE MUTASE"/>
    <property type="match status" value="1"/>
</dbReference>
<feature type="binding site" evidence="2">
    <location>
        <position position="89"/>
    </location>
    <ligand>
        <name>prephenate</name>
        <dbReference type="ChEBI" id="CHEBI:29934"/>
    </ligand>
</feature>
<organism evidence="4 5">
    <name type="scientific">Kribbella amoyensis</name>
    <dbReference type="NCBI Taxonomy" id="996641"/>
    <lineage>
        <taxon>Bacteria</taxon>
        <taxon>Bacillati</taxon>
        <taxon>Actinomycetota</taxon>
        <taxon>Actinomycetes</taxon>
        <taxon>Propionibacteriales</taxon>
        <taxon>Kribbellaceae</taxon>
        <taxon>Kribbella</taxon>
    </lineage>
</organism>
<dbReference type="AlphaFoldDB" id="A0A561BZV0"/>
<evidence type="ECO:0000313" key="4">
    <source>
        <dbReference type="EMBL" id="TWD84446.1"/>
    </source>
</evidence>
<evidence type="ECO:0000313" key="5">
    <source>
        <dbReference type="Proteomes" id="UP000318380"/>
    </source>
</evidence>
<dbReference type="PANTHER" id="PTHR21164:SF0">
    <property type="entry name" value="CHORISMATE MUTASE AROH"/>
    <property type="match status" value="1"/>
</dbReference>
<accession>A0A561BZV0</accession>
<keyword evidence="2 3" id="KW-0057">Aromatic amino acid biosynthesis</keyword>
<dbReference type="GO" id="GO:0009073">
    <property type="term" value="P:aromatic amino acid family biosynthetic process"/>
    <property type="evidence" value="ECO:0007669"/>
    <property type="project" value="UniProtKB-UniRule"/>
</dbReference>
<feature type="binding site" evidence="2">
    <location>
        <position position="107"/>
    </location>
    <ligand>
        <name>prephenate</name>
        <dbReference type="ChEBI" id="CHEBI:29934"/>
    </ligand>
</feature>
<dbReference type="PROSITE" id="PS51167">
    <property type="entry name" value="CHORISMATE_MUT_1"/>
    <property type="match status" value="1"/>
</dbReference>